<evidence type="ECO:0000313" key="2">
    <source>
        <dbReference type="Proteomes" id="UP000294257"/>
    </source>
</evidence>
<protein>
    <submittedName>
        <fullName evidence="1">Uncharacterized protein DUF1877</fullName>
    </submittedName>
</protein>
<accession>A0A4Q7L4E9</accession>
<organism evidence="1 2">
    <name type="scientific">Herbihabitans rhizosphaerae</name>
    <dbReference type="NCBI Taxonomy" id="1872711"/>
    <lineage>
        <taxon>Bacteria</taxon>
        <taxon>Bacillati</taxon>
        <taxon>Actinomycetota</taxon>
        <taxon>Actinomycetes</taxon>
        <taxon>Pseudonocardiales</taxon>
        <taxon>Pseudonocardiaceae</taxon>
        <taxon>Herbihabitans</taxon>
    </lineage>
</organism>
<dbReference type="InterPro" id="IPR035944">
    <property type="entry name" value="YfbM-like_sf"/>
</dbReference>
<dbReference type="OrthoDB" id="4274517at2"/>
<dbReference type="Proteomes" id="UP000294257">
    <property type="component" value="Unassembled WGS sequence"/>
</dbReference>
<dbReference type="RefSeq" id="WP_130343227.1">
    <property type="nucleotide sequence ID" value="NZ_SGWQ01000002.1"/>
</dbReference>
<name>A0A4Q7L4E9_9PSEU</name>
<keyword evidence="2" id="KW-1185">Reference proteome</keyword>
<gene>
    <name evidence="1" type="ORF">EV193_102350</name>
</gene>
<dbReference type="EMBL" id="SGWQ01000002">
    <property type="protein sequence ID" value="RZS43371.1"/>
    <property type="molecule type" value="Genomic_DNA"/>
</dbReference>
<sequence length="167" mass="18718">MAVTQQLARVTAMQLAACRRSVAELDELCSFRSAPRYDYLDLNWWPATLERVWELTGADTATMSVLRRGFGSADEVNPAYRDYPTVWEHPVTAVEPDQVAEVADALRTMTPGAVHAVVSSSRDRALAEIVPDVTGDLAEIVAEQHAILRQFYDEAARRRLATVLWWD</sequence>
<proteinExistence type="predicted"/>
<evidence type="ECO:0000313" key="1">
    <source>
        <dbReference type="EMBL" id="RZS43371.1"/>
    </source>
</evidence>
<dbReference type="AlphaFoldDB" id="A0A4Q7L4E9"/>
<reference evidence="1 2" key="1">
    <citation type="submission" date="2019-02" db="EMBL/GenBank/DDBJ databases">
        <title>Genomic Encyclopedia of Type Strains, Phase IV (KMG-IV): sequencing the most valuable type-strain genomes for metagenomic binning, comparative biology and taxonomic classification.</title>
        <authorList>
            <person name="Goeker M."/>
        </authorList>
    </citation>
    <scope>NUCLEOTIDE SEQUENCE [LARGE SCALE GENOMIC DNA]</scope>
    <source>
        <strain evidence="1 2">DSM 101727</strain>
    </source>
</reference>
<comment type="caution">
    <text evidence="1">The sequence shown here is derived from an EMBL/GenBank/DDBJ whole genome shotgun (WGS) entry which is preliminary data.</text>
</comment>
<dbReference type="Gene3D" id="3.40.1760.10">
    <property type="entry name" value="YfbM-like super family"/>
    <property type="match status" value="1"/>
</dbReference>